<accession>A0AAE0YFN9</accession>
<gene>
    <name evidence="1" type="ORF">RRG08_007553</name>
</gene>
<reference evidence="1" key="1">
    <citation type="journal article" date="2023" name="G3 (Bethesda)">
        <title>A reference genome for the long-term kleptoplast-retaining sea slug Elysia crispata morphotype clarki.</title>
        <authorList>
            <person name="Eastman K.E."/>
            <person name="Pendleton A.L."/>
            <person name="Shaikh M.A."/>
            <person name="Suttiyut T."/>
            <person name="Ogas R."/>
            <person name="Tomko P."/>
            <person name="Gavelis G."/>
            <person name="Widhalm J.R."/>
            <person name="Wisecaver J.H."/>
        </authorList>
    </citation>
    <scope>NUCLEOTIDE SEQUENCE</scope>
    <source>
        <strain evidence="1">ECLA1</strain>
    </source>
</reference>
<dbReference type="Proteomes" id="UP001283361">
    <property type="component" value="Unassembled WGS sequence"/>
</dbReference>
<evidence type="ECO:0000313" key="2">
    <source>
        <dbReference type="Proteomes" id="UP001283361"/>
    </source>
</evidence>
<sequence>MLAGVRQRFVLHHFGVPLQPRLLHLPFLSHGMGQWFSRSVRMACCEAGAAGARLAFATSCTSMSMNVGQLQSGTDTAGVRCQQSDSLVIKSSDGLQLYLINCCGFGNH</sequence>
<keyword evidence="2" id="KW-1185">Reference proteome</keyword>
<dbReference type="AlphaFoldDB" id="A0AAE0YFN9"/>
<comment type="caution">
    <text evidence="1">The sequence shown here is derived from an EMBL/GenBank/DDBJ whole genome shotgun (WGS) entry which is preliminary data.</text>
</comment>
<organism evidence="1 2">
    <name type="scientific">Elysia crispata</name>
    <name type="common">lettuce slug</name>
    <dbReference type="NCBI Taxonomy" id="231223"/>
    <lineage>
        <taxon>Eukaryota</taxon>
        <taxon>Metazoa</taxon>
        <taxon>Spiralia</taxon>
        <taxon>Lophotrochozoa</taxon>
        <taxon>Mollusca</taxon>
        <taxon>Gastropoda</taxon>
        <taxon>Heterobranchia</taxon>
        <taxon>Euthyneura</taxon>
        <taxon>Panpulmonata</taxon>
        <taxon>Sacoglossa</taxon>
        <taxon>Placobranchoidea</taxon>
        <taxon>Plakobranchidae</taxon>
        <taxon>Elysia</taxon>
    </lineage>
</organism>
<name>A0AAE0YFN9_9GAST</name>
<dbReference type="EMBL" id="JAWDGP010006317">
    <property type="protein sequence ID" value="KAK3743315.1"/>
    <property type="molecule type" value="Genomic_DNA"/>
</dbReference>
<proteinExistence type="predicted"/>
<protein>
    <submittedName>
        <fullName evidence="1">Uncharacterized protein</fullName>
    </submittedName>
</protein>
<evidence type="ECO:0000313" key="1">
    <source>
        <dbReference type="EMBL" id="KAK3743315.1"/>
    </source>
</evidence>